<accession>W0JQS1</accession>
<protein>
    <submittedName>
        <fullName evidence="1">Uncharacterized protein</fullName>
    </submittedName>
</protein>
<dbReference type="EMBL" id="CP007055">
    <property type="protein sequence ID" value="AHG01081.1"/>
    <property type="molecule type" value="Genomic_DNA"/>
</dbReference>
<dbReference type="STRING" id="797299.HALLA_15995"/>
<dbReference type="KEGG" id="hlr:HALLA_15995"/>
<evidence type="ECO:0000313" key="2">
    <source>
        <dbReference type="Proteomes" id="UP000019024"/>
    </source>
</evidence>
<reference evidence="1 2" key="1">
    <citation type="submission" date="2014-01" db="EMBL/GenBank/DDBJ databases">
        <authorList>
            <consortium name="DOE Joint Genome Institute"/>
            <person name="Anderson I."/>
            <person name="Huntemann M."/>
            <person name="Han J."/>
            <person name="Chen A."/>
            <person name="Kyrpides N."/>
            <person name="Mavromatis K."/>
            <person name="Markowitz V."/>
            <person name="Palaniappan K."/>
            <person name="Ivanova N."/>
            <person name="Schaumberg A."/>
            <person name="Pati A."/>
            <person name="Liolios K."/>
            <person name="Nordberg H.P."/>
            <person name="Cantor M.N."/>
            <person name="Hua S.X."/>
            <person name="Woyke T."/>
        </authorList>
    </citation>
    <scope>NUCLEOTIDE SEQUENCE [LARGE SCALE GENOMIC DNA]</scope>
    <source>
        <strain evidence="1 2">XH-48</strain>
    </source>
</reference>
<organism evidence="1 2">
    <name type="scientific">Halostagnicola larsenii XH-48</name>
    <dbReference type="NCBI Taxonomy" id="797299"/>
    <lineage>
        <taxon>Archaea</taxon>
        <taxon>Methanobacteriati</taxon>
        <taxon>Methanobacteriota</taxon>
        <taxon>Stenosarchaea group</taxon>
        <taxon>Halobacteria</taxon>
        <taxon>Halobacteriales</taxon>
        <taxon>Natrialbaceae</taxon>
        <taxon>Halostagnicola</taxon>
    </lineage>
</organism>
<proteinExistence type="predicted"/>
<dbReference type="AlphaFoldDB" id="W0JQS1"/>
<gene>
    <name evidence="1" type="ORF">HALLA_15995</name>
</gene>
<name>W0JQS1_9EURY</name>
<keyword evidence="2" id="KW-1185">Reference proteome</keyword>
<dbReference type="HOGENOM" id="CLU_3194384_0_0_2"/>
<evidence type="ECO:0000313" key="1">
    <source>
        <dbReference type="EMBL" id="AHG01081.1"/>
    </source>
</evidence>
<dbReference type="Proteomes" id="UP000019024">
    <property type="component" value="Chromosome"/>
</dbReference>
<sequence>MNEVRSERIRPFELRTTVSTVAIRTVNCESQLPRRVSPTIPSTDD</sequence>